<dbReference type="STRING" id="384676.PSEEN3684"/>
<proteinExistence type="predicted"/>
<reference evidence="2 3" key="1">
    <citation type="journal article" date="2006" name="Nat. Biotechnol.">
        <title>Complete genome sequence of the entomopathogenic and metabolically versatile soil bacterium Pseudomonas entomophila.</title>
        <authorList>
            <person name="Vodovar N."/>
            <person name="Vallenet D."/>
            <person name="Cruveiller S."/>
            <person name="Rouy Z."/>
            <person name="Barbe V."/>
            <person name="Acosta C."/>
            <person name="Cattolico L."/>
            <person name="Jubin C."/>
            <person name="Lajus A."/>
            <person name="Segurens B."/>
            <person name="Vacherie B."/>
            <person name="Wincker P."/>
            <person name="Weissenbach J."/>
            <person name="Lemaitre B."/>
            <person name="Medigue C."/>
            <person name="Boccard F."/>
        </authorList>
    </citation>
    <scope>NUCLEOTIDE SEQUENCE [LARGE SCALE GENOMIC DNA]</scope>
    <source>
        <strain evidence="2 3">L48</strain>
    </source>
</reference>
<feature type="region of interest" description="Disordered" evidence="1">
    <location>
        <begin position="19"/>
        <end position="70"/>
    </location>
</feature>
<name>Q1I7H4_PSEE4</name>
<dbReference type="Proteomes" id="UP000000658">
    <property type="component" value="Chromosome"/>
</dbReference>
<protein>
    <submittedName>
        <fullName evidence="2">Uncharacterized protein</fullName>
    </submittedName>
</protein>
<accession>Q1I7H4</accession>
<evidence type="ECO:0000313" key="3">
    <source>
        <dbReference type="Proteomes" id="UP000000658"/>
    </source>
</evidence>
<dbReference type="EMBL" id="CT573326">
    <property type="protein sequence ID" value="CAK16408.1"/>
    <property type="molecule type" value="Genomic_DNA"/>
</dbReference>
<organism evidence="2 3">
    <name type="scientific">Pseudomonas entomophila (strain L48)</name>
    <dbReference type="NCBI Taxonomy" id="384676"/>
    <lineage>
        <taxon>Bacteria</taxon>
        <taxon>Pseudomonadati</taxon>
        <taxon>Pseudomonadota</taxon>
        <taxon>Gammaproteobacteria</taxon>
        <taxon>Pseudomonadales</taxon>
        <taxon>Pseudomonadaceae</taxon>
        <taxon>Pseudomonas</taxon>
    </lineage>
</organism>
<dbReference type="AlphaFoldDB" id="Q1I7H4"/>
<evidence type="ECO:0000313" key="2">
    <source>
        <dbReference type="EMBL" id="CAK16408.1"/>
    </source>
</evidence>
<evidence type="ECO:0000256" key="1">
    <source>
        <dbReference type="SAM" id="MobiDB-lite"/>
    </source>
</evidence>
<gene>
    <name evidence="2" type="ordered locus">PSEEN3684</name>
</gene>
<sequence length="70" mass="7994">MLCRQRYLCLPTHEYGGCSVPEGHGASSTPHEEDAFWKDVFMTQPTRRRESEPSSKRRKNRIESSLPATG</sequence>
<dbReference type="KEGG" id="pen:PSEEN3684"/>
<dbReference type="HOGENOM" id="CLU_2754785_0_0_6"/>